<dbReference type="InterPro" id="IPR046612">
    <property type="entry name" value="DUF6671"/>
</dbReference>
<evidence type="ECO:0000313" key="2">
    <source>
        <dbReference type="EMBL" id="MCJ2544137.1"/>
    </source>
</evidence>
<reference evidence="2" key="1">
    <citation type="submission" date="2021-02" db="EMBL/GenBank/DDBJ databases">
        <title>The CRISPR/cas machinery reduction and long-range gene transfer in the hot spring cyanobacterium Synechococcus.</title>
        <authorList>
            <person name="Dvorak P."/>
            <person name="Jahodarova E."/>
            <person name="Hasler P."/>
            <person name="Poulickova A."/>
        </authorList>
    </citation>
    <scope>NUCLEOTIDE SEQUENCE</scope>
    <source>
        <strain evidence="2">Rupite</strain>
    </source>
</reference>
<sequence length="278" mass="30737">MWEGWHNSVALLATRHGKETVIGPLLHQHLGIRVEVVDLDTDQFGTFSRERPRPGDPLATLRLKIESALKLKDAPLGLASEGSFGPHPQLPWLAWNQEWVMLKDQAQGLELVGWAESSQTNFSHRHVTTMAEALAFAQQVGFPEHGLIALDDPQHPQVIHKGIQDEDTLRAVFNELNTRGQGVHLETDMRAMCNPSRLQVIAAATQNLIARAQSLCPACGTPGYWRIRSLSGLPCGDCGAPTPLPKAWVYGCLRCHHSHQEPVRDPWADPAQCAFCNP</sequence>
<name>A0ABT0CEI7_THEVL</name>
<dbReference type="Pfam" id="PF20376">
    <property type="entry name" value="DUF6671"/>
    <property type="match status" value="1"/>
</dbReference>
<comment type="caution">
    <text evidence="2">The sequence shown here is derived from an EMBL/GenBank/DDBJ whole genome shotgun (WGS) entry which is preliminary data.</text>
</comment>
<proteinExistence type="predicted"/>
<dbReference type="EMBL" id="JAFIRA010000048">
    <property type="protein sequence ID" value="MCJ2544137.1"/>
    <property type="molecule type" value="Genomic_DNA"/>
</dbReference>
<evidence type="ECO:0000259" key="1">
    <source>
        <dbReference type="Pfam" id="PF20376"/>
    </source>
</evidence>
<feature type="domain" description="DUF6671" evidence="1">
    <location>
        <begin position="64"/>
        <end position="278"/>
    </location>
</feature>
<protein>
    <recommendedName>
        <fullName evidence="1">DUF6671 domain-containing protein</fullName>
    </recommendedName>
</protein>
<evidence type="ECO:0000313" key="3">
    <source>
        <dbReference type="Proteomes" id="UP000830835"/>
    </source>
</evidence>
<dbReference type="Proteomes" id="UP000830835">
    <property type="component" value="Unassembled WGS sequence"/>
</dbReference>
<dbReference type="RefSeq" id="WP_244352377.1">
    <property type="nucleotide sequence ID" value="NZ_JAFIRA010000048.1"/>
</dbReference>
<accession>A0ABT0CEI7</accession>
<gene>
    <name evidence="2" type="ORF">JX360_14700</name>
</gene>
<organism evidence="2 3">
    <name type="scientific">Thermostichus vulcanus str. 'Rupite'</name>
    <dbReference type="NCBI Taxonomy" id="2813851"/>
    <lineage>
        <taxon>Bacteria</taxon>
        <taxon>Bacillati</taxon>
        <taxon>Cyanobacteriota</taxon>
        <taxon>Cyanophyceae</taxon>
        <taxon>Thermostichales</taxon>
        <taxon>Thermostichaceae</taxon>
        <taxon>Thermostichus</taxon>
    </lineage>
</organism>
<keyword evidence="3" id="KW-1185">Reference proteome</keyword>